<dbReference type="AlphaFoldDB" id="A0A8S1SC86"/>
<accession>A0A8S1SC86</accession>
<keyword evidence="3" id="KW-1185">Reference proteome</keyword>
<keyword evidence="1" id="KW-0812">Transmembrane</keyword>
<name>A0A8S1SC86_9CILI</name>
<keyword evidence="1" id="KW-0472">Membrane</keyword>
<protein>
    <recommendedName>
        <fullName evidence="4">Transmembrane protein</fullName>
    </recommendedName>
</protein>
<evidence type="ECO:0000313" key="3">
    <source>
        <dbReference type="Proteomes" id="UP000689195"/>
    </source>
</evidence>
<evidence type="ECO:0008006" key="4">
    <source>
        <dbReference type="Google" id="ProtNLM"/>
    </source>
</evidence>
<evidence type="ECO:0000313" key="2">
    <source>
        <dbReference type="EMBL" id="CAD8137210.1"/>
    </source>
</evidence>
<keyword evidence="1" id="KW-1133">Transmembrane helix</keyword>
<reference evidence="2" key="1">
    <citation type="submission" date="2021-01" db="EMBL/GenBank/DDBJ databases">
        <authorList>
            <consortium name="Genoscope - CEA"/>
            <person name="William W."/>
        </authorList>
    </citation>
    <scope>NUCLEOTIDE SEQUENCE</scope>
</reference>
<proteinExistence type="predicted"/>
<organism evidence="2 3">
    <name type="scientific">Paramecium pentaurelia</name>
    <dbReference type="NCBI Taxonomy" id="43138"/>
    <lineage>
        <taxon>Eukaryota</taxon>
        <taxon>Sar</taxon>
        <taxon>Alveolata</taxon>
        <taxon>Ciliophora</taxon>
        <taxon>Intramacronucleata</taxon>
        <taxon>Oligohymenophorea</taxon>
        <taxon>Peniculida</taxon>
        <taxon>Parameciidae</taxon>
        <taxon>Paramecium</taxon>
    </lineage>
</organism>
<sequence length="384" mass="44691">MLQDCQKRQKLQNRTLSTNIGHKKVNIGQFLNQSSVTPIILLKGNGFLQKTLLNLEKLKSGQTILLDVSKFQIIFFYCKGVLKKGYLVFLTQISLNLQSQQYLFLISHRRIDLSLLPEANVFPSGEKQTDQTLHPNNQAFKLIPLIFTFLNQDLDKLHLAKLPPNKLVFSILIFSKFSLFDPPSFQPIYLVHQIHLKYELSISSIKLVVQFARADSFLTFWLKNAYNNSRKLKLVQDHLSIQKVLKFVHYLLKLILVLQIINCQKYYSNCLQYVFSLKSKLQCVLCNLGYVSSVITGYCIKSQDSFESEENIQVIQGDFLRQMDMFNCFNFYLINSIFRTLQNYYMSLQLNVKMDIKQHQFNYVKNIVVAIVQIAKIILVILFV</sequence>
<dbReference type="Proteomes" id="UP000689195">
    <property type="component" value="Unassembled WGS sequence"/>
</dbReference>
<gene>
    <name evidence="2" type="ORF">PPENT_87.1.T0050559</name>
</gene>
<evidence type="ECO:0000256" key="1">
    <source>
        <dbReference type="SAM" id="Phobius"/>
    </source>
</evidence>
<feature type="transmembrane region" description="Helical" evidence="1">
    <location>
        <begin position="363"/>
        <end position="383"/>
    </location>
</feature>
<comment type="caution">
    <text evidence="2">The sequence shown here is derived from an EMBL/GenBank/DDBJ whole genome shotgun (WGS) entry which is preliminary data.</text>
</comment>
<dbReference type="EMBL" id="CAJJDO010000005">
    <property type="protein sequence ID" value="CAD8137210.1"/>
    <property type="molecule type" value="Genomic_DNA"/>
</dbReference>